<gene>
    <name evidence="4" type="ORF">EOD73_12025</name>
</gene>
<dbReference type="PANTHER" id="PTHR45138:SF9">
    <property type="entry name" value="DIGUANYLATE CYCLASE DGCM-RELATED"/>
    <property type="match status" value="1"/>
</dbReference>
<dbReference type="EC" id="2.7.7.65" evidence="1"/>
<comment type="catalytic activity">
    <reaction evidence="2">
        <text>2 GTP = 3',3'-c-di-GMP + 2 diphosphate</text>
        <dbReference type="Rhea" id="RHEA:24898"/>
        <dbReference type="ChEBI" id="CHEBI:33019"/>
        <dbReference type="ChEBI" id="CHEBI:37565"/>
        <dbReference type="ChEBI" id="CHEBI:58805"/>
        <dbReference type="EC" id="2.7.7.65"/>
    </reaction>
</comment>
<dbReference type="InterPro" id="IPR000160">
    <property type="entry name" value="GGDEF_dom"/>
</dbReference>
<dbReference type="Gene3D" id="3.30.70.270">
    <property type="match status" value="1"/>
</dbReference>
<dbReference type="SUPFAM" id="SSF55073">
    <property type="entry name" value="Nucleotide cyclase"/>
    <property type="match status" value="1"/>
</dbReference>
<organism evidence="4 5">
    <name type="scientific">Inhella crocodyli</name>
    <dbReference type="NCBI Taxonomy" id="2499851"/>
    <lineage>
        <taxon>Bacteria</taxon>
        <taxon>Pseudomonadati</taxon>
        <taxon>Pseudomonadota</taxon>
        <taxon>Betaproteobacteria</taxon>
        <taxon>Burkholderiales</taxon>
        <taxon>Sphaerotilaceae</taxon>
        <taxon>Inhella</taxon>
    </lineage>
</organism>
<name>A0A437LHH9_9BURK</name>
<dbReference type="InterPro" id="IPR043128">
    <property type="entry name" value="Rev_trsase/Diguanyl_cyclase"/>
</dbReference>
<dbReference type="PROSITE" id="PS50887">
    <property type="entry name" value="GGDEF"/>
    <property type="match status" value="1"/>
</dbReference>
<accession>A0A437LHH9</accession>
<dbReference type="RefSeq" id="WP_127683251.1">
    <property type="nucleotide sequence ID" value="NZ_SACM01000003.1"/>
</dbReference>
<reference evidence="4 5" key="1">
    <citation type="submission" date="2019-01" db="EMBL/GenBank/DDBJ databases">
        <authorList>
            <person name="Chen W.-M."/>
        </authorList>
    </citation>
    <scope>NUCLEOTIDE SEQUENCE [LARGE SCALE GENOMIC DNA]</scope>
    <source>
        <strain evidence="4 5">CCP-18</strain>
    </source>
</reference>
<evidence type="ECO:0000256" key="2">
    <source>
        <dbReference type="ARBA" id="ARBA00034247"/>
    </source>
</evidence>
<dbReference type="InterPro" id="IPR050469">
    <property type="entry name" value="Diguanylate_Cyclase"/>
</dbReference>
<protein>
    <recommendedName>
        <fullName evidence="1">diguanylate cyclase</fullName>
        <ecNumber evidence="1">2.7.7.65</ecNumber>
    </recommendedName>
</protein>
<comment type="caution">
    <text evidence="4">The sequence shown here is derived from an EMBL/GenBank/DDBJ whole genome shotgun (WGS) entry which is preliminary data.</text>
</comment>
<dbReference type="OrthoDB" id="9813903at2"/>
<dbReference type="GO" id="GO:1902201">
    <property type="term" value="P:negative regulation of bacterial-type flagellum-dependent cell motility"/>
    <property type="evidence" value="ECO:0007669"/>
    <property type="project" value="TreeGrafter"/>
</dbReference>
<dbReference type="CDD" id="cd01949">
    <property type="entry name" value="GGDEF"/>
    <property type="match status" value="1"/>
</dbReference>
<proteinExistence type="predicted"/>
<dbReference type="GO" id="GO:0052621">
    <property type="term" value="F:diguanylate cyclase activity"/>
    <property type="evidence" value="ECO:0007669"/>
    <property type="project" value="UniProtKB-EC"/>
</dbReference>
<dbReference type="Pfam" id="PF00990">
    <property type="entry name" value="GGDEF"/>
    <property type="match status" value="1"/>
</dbReference>
<evidence type="ECO:0000256" key="1">
    <source>
        <dbReference type="ARBA" id="ARBA00012528"/>
    </source>
</evidence>
<evidence type="ECO:0000259" key="3">
    <source>
        <dbReference type="PROSITE" id="PS50887"/>
    </source>
</evidence>
<dbReference type="SMART" id="SM00267">
    <property type="entry name" value="GGDEF"/>
    <property type="match status" value="1"/>
</dbReference>
<dbReference type="NCBIfam" id="TIGR00254">
    <property type="entry name" value="GGDEF"/>
    <property type="match status" value="1"/>
</dbReference>
<dbReference type="FunFam" id="3.30.70.270:FF:000001">
    <property type="entry name" value="Diguanylate cyclase domain protein"/>
    <property type="match status" value="1"/>
</dbReference>
<dbReference type="EMBL" id="SACM01000003">
    <property type="protein sequence ID" value="RVT84849.1"/>
    <property type="molecule type" value="Genomic_DNA"/>
</dbReference>
<feature type="domain" description="GGDEF" evidence="3">
    <location>
        <begin position="198"/>
        <end position="327"/>
    </location>
</feature>
<dbReference type="InterPro" id="IPR029787">
    <property type="entry name" value="Nucleotide_cyclase"/>
</dbReference>
<dbReference type="Proteomes" id="UP000288587">
    <property type="component" value="Unassembled WGS sequence"/>
</dbReference>
<dbReference type="PANTHER" id="PTHR45138">
    <property type="entry name" value="REGULATORY COMPONENTS OF SENSORY TRANSDUCTION SYSTEM"/>
    <property type="match status" value="1"/>
</dbReference>
<dbReference type="AlphaFoldDB" id="A0A437LHH9"/>
<keyword evidence="5" id="KW-1185">Reference proteome</keyword>
<dbReference type="GO" id="GO:0043709">
    <property type="term" value="P:cell adhesion involved in single-species biofilm formation"/>
    <property type="evidence" value="ECO:0007669"/>
    <property type="project" value="TreeGrafter"/>
</dbReference>
<sequence length="346" mass="38658">MNLVNQLADVTALRDLERLDQALVTLVMDTLRPEWAAVRMTVHDHPHVRWTVRALQRANEVGLHFDSPSLALEQLPLLDTQLEAARALAQGDPCFSIDDEAQHLACFPLFDDDGGAGVLQIASSEAMTQEQVRMVSSFLRFYGNFRELVTDNERDLLTGLLNRKTFDEAFTRAAQMTLAREQTAPTQDLDQRAASADSPAWLGMIDVDHFKRVNDTYGHLVGDEVLLLMARLMRACFRHTDRLFRFGGEEFVVLLRGAPQAGAARAFEKLRLAAEIYDFPQVGRITLSVGFTELLPDDTPHAALERADRAVYVAKQSGRNQALCHERLVEDGRLAPPVSVGSVDFF</sequence>
<evidence type="ECO:0000313" key="5">
    <source>
        <dbReference type="Proteomes" id="UP000288587"/>
    </source>
</evidence>
<dbReference type="GO" id="GO:0005886">
    <property type="term" value="C:plasma membrane"/>
    <property type="evidence" value="ECO:0007669"/>
    <property type="project" value="TreeGrafter"/>
</dbReference>
<evidence type="ECO:0000313" key="4">
    <source>
        <dbReference type="EMBL" id="RVT84849.1"/>
    </source>
</evidence>